<accession>A0A067NE23</accession>
<gene>
    <name evidence="2" type="ORF">PLEOSDRAFT_1110160</name>
</gene>
<sequence>MPEYMSSVSYCPTQVLSQYSLPPSPTPPSAPRPSNSRAPNKHRPLLAALPPCPPMPEFHAAPNRVKPAGRNTNSVLESRQEVIEANLAIRATRATYLAYIPKFFELAKIGCITCWVLGRDYRACPALSTTSGSNPTTVHRPYDCSQGLTNPSISRHNIASLGNAGNAYKQYFRNSLSFPSTYKICYNCLRPTDPDAFPHGIRDKNCQRHDDVIKPFLWAIYCLPVAFAPPDEGQHWRTLLLQEVGAPRLSTVTDYAHWVQEVPDPDAMNLCNGLRLLITWTSNVYNKSWPSPYNVA</sequence>
<evidence type="ECO:0000256" key="1">
    <source>
        <dbReference type="SAM" id="MobiDB-lite"/>
    </source>
</evidence>
<evidence type="ECO:0000313" key="2">
    <source>
        <dbReference type="EMBL" id="KDQ22046.1"/>
    </source>
</evidence>
<dbReference type="HOGENOM" id="CLU_940476_0_0_1"/>
<dbReference type="AlphaFoldDB" id="A0A067NE23"/>
<proteinExistence type="predicted"/>
<organism evidence="2 3">
    <name type="scientific">Pleurotus ostreatus (strain PC15)</name>
    <name type="common">Oyster mushroom</name>
    <dbReference type="NCBI Taxonomy" id="1137138"/>
    <lineage>
        <taxon>Eukaryota</taxon>
        <taxon>Fungi</taxon>
        <taxon>Dikarya</taxon>
        <taxon>Basidiomycota</taxon>
        <taxon>Agaricomycotina</taxon>
        <taxon>Agaricomycetes</taxon>
        <taxon>Agaricomycetidae</taxon>
        <taxon>Agaricales</taxon>
        <taxon>Pleurotineae</taxon>
        <taxon>Pleurotaceae</taxon>
        <taxon>Pleurotus</taxon>
    </lineage>
</organism>
<reference evidence="3" key="1">
    <citation type="journal article" date="2014" name="Proc. Natl. Acad. Sci. U.S.A.">
        <title>Extensive sampling of basidiomycete genomes demonstrates inadequacy of the white-rot/brown-rot paradigm for wood decay fungi.</title>
        <authorList>
            <person name="Riley R."/>
            <person name="Salamov A.A."/>
            <person name="Brown D.W."/>
            <person name="Nagy L.G."/>
            <person name="Floudas D."/>
            <person name="Held B.W."/>
            <person name="Levasseur A."/>
            <person name="Lombard V."/>
            <person name="Morin E."/>
            <person name="Otillar R."/>
            <person name="Lindquist E.A."/>
            <person name="Sun H."/>
            <person name="LaButti K.M."/>
            <person name="Schmutz J."/>
            <person name="Jabbour D."/>
            <person name="Luo H."/>
            <person name="Baker S.E."/>
            <person name="Pisabarro A.G."/>
            <person name="Walton J.D."/>
            <person name="Blanchette R.A."/>
            <person name="Henrissat B."/>
            <person name="Martin F."/>
            <person name="Cullen D."/>
            <person name="Hibbett D.S."/>
            <person name="Grigoriev I.V."/>
        </authorList>
    </citation>
    <scope>NUCLEOTIDE SEQUENCE [LARGE SCALE GENOMIC DNA]</scope>
    <source>
        <strain evidence="3">PC15</strain>
    </source>
</reference>
<protein>
    <submittedName>
        <fullName evidence="2">Uncharacterized protein</fullName>
    </submittedName>
</protein>
<evidence type="ECO:0000313" key="3">
    <source>
        <dbReference type="Proteomes" id="UP000027073"/>
    </source>
</evidence>
<dbReference type="VEuPathDB" id="FungiDB:PLEOSDRAFT_1110160"/>
<dbReference type="EMBL" id="KL198015">
    <property type="protein sequence ID" value="KDQ22046.1"/>
    <property type="molecule type" value="Genomic_DNA"/>
</dbReference>
<feature type="compositionally biased region" description="Pro residues" evidence="1">
    <location>
        <begin position="22"/>
        <end position="31"/>
    </location>
</feature>
<name>A0A067NE23_PLEO1</name>
<dbReference type="InParanoid" id="A0A067NE23"/>
<feature type="region of interest" description="Disordered" evidence="1">
    <location>
        <begin position="17"/>
        <end position="46"/>
    </location>
</feature>
<dbReference type="Proteomes" id="UP000027073">
    <property type="component" value="Unassembled WGS sequence"/>
</dbReference>